<gene>
    <name evidence="4" type="ORF">MNOR_LOCUS5495</name>
</gene>
<dbReference type="PANTHER" id="PTHR10380:SF222">
    <property type="entry name" value="CUTICULAR PROTEIN 47EA"/>
    <property type="match status" value="1"/>
</dbReference>
<name>A0AAV2PWA5_MEGNR</name>
<keyword evidence="1 2" id="KW-0193">Cuticle</keyword>
<feature type="signal peptide" evidence="3">
    <location>
        <begin position="1"/>
        <end position="15"/>
    </location>
</feature>
<protein>
    <submittedName>
        <fullName evidence="4">Uncharacterized protein</fullName>
    </submittedName>
</protein>
<evidence type="ECO:0000256" key="3">
    <source>
        <dbReference type="SAM" id="SignalP"/>
    </source>
</evidence>
<evidence type="ECO:0000313" key="4">
    <source>
        <dbReference type="EMBL" id="CAL4066248.1"/>
    </source>
</evidence>
<reference evidence="4 5" key="1">
    <citation type="submission" date="2024-05" db="EMBL/GenBank/DDBJ databases">
        <authorList>
            <person name="Wallberg A."/>
        </authorList>
    </citation>
    <scope>NUCLEOTIDE SEQUENCE [LARGE SCALE GENOMIC DNA]</scope>
</reference>
<dbReference type="InterPro" id="IPR000618">
    <property type="entry name" value="Insect_cuticle"/>
</dbReference>
<feature type="chain" id="PRO_5043875606" evidence="3">
    <location>
        <begin position="16"/>
        <end position="136"/>
    </location>
</feature>
<proteinExistence type="predicted"/>
<dbReference type="GO" id="GO:0062129">
    <property type="term" value="C:chitin-based extracellular matrix"/>
    <property type="evidence" value="ECO:0007669"/>
    <property type="project" value="TreeGrafter"/>
</dbReference>
<dbReference type="AlphaFoldDB" id="A0AAV2PWA5"/>
<evidence type="ECO:0000256" key="2">
    <source>
        <dbReference type="PROSITE-ProRule" id="PRU00497"/>
    </source>
</evidence>
<dbReference type="Pfam" id="PF00379">
    <property type="entry name" value="Chitin_bind_4"/>
    <property type="match status" value="1"/>
</dbReference>
<dbReference type="PROSITE" id="PS00233">
    <property type="entry name" value="CHIT_BIND_RR_1"/>
    <property type="match status" value="1"/>
</dbReference>
<dbReference type="Proteomes" id="UP001497623">
    <property type="component" value="Unassembled WGS sequence"/>
</dbReference>
<dbReference type="InterPro" id="IPR050468">
    <property type="entry name" value="Cuticle_Struct_Prot"/>
</dbReference>
<dbReference type="PRINTS" id="PR00947">
    <property type="entry name" value="CUTICLE"/>
</dbReference>
<dbReference type="PROSITE" id="PS51155">
    <property type="entry name" value="CHIT_BIND_RR_2"/>
    <property type="match status" value="1"/>
</dbReference>
<sequence>MNNIILSCLIGVAVAAPQFQDQVIVNPNNNLQILQQNHQQDGANFQHDQETENGIRSAASGFAGSAGQSNIEGSYSYTGDDGQLVEIRYVADENGYRAEGFGIPEAPAHVAQLLAIAEEQRAQGIQFDQQGFRINK</sequence>
<dbReference type="PANTHER" id="PTHR10380">
    <property type="entry name" value="CUTICLE PROTEIN"/>
    <property type="match status" value="1"/>
</dbReference>
<dbReference type="GO" id="GO:0008010">
    <property type="term" value="F:structural constituent of chitin-based larval cuticle"/>
    <property type="evidence" value="ECO:0007669"/>
    <property type="project" value="TreeGrafter"/>
</dbReference>
<keyword evidence="3" id="KW-0732">Signal</keyword>
<evidence type="ECO:0000313" key="5">
    <source>
        <dbReference type="Proteomes" id="UP001497623"/>
    </source>
</evidence>
<comment type="caution">
    <text evidence="4">The sequence shown here is derived from an EMBL/GenBank/DDBJ whole genome shotgun (WGS) entry which is preliminary data.</text>
</comment>
<dbReference type="InterPro" id="IPR031311">
    <property type="entry name" value="CHIT_BIND_RR_consensus"/>
</dbReference>
<organism evidence="4 5">
    <name type="scientific">Meganyctiphanes norvegica</name>
    <name type="common">Northern krill</name>
    <name type="synonym">Thysanopoda norvegica</name>
    <dbReference type="NCBI Taxonomy" id="48144"/>
    <lineage>
        <taxon>Eukaryota</taxon>
        <taxon>Metazoa</taxon>
        <taxon>Ecdysozoa</taxon>
        <taxon>Arthropoda</taxon>
        <taxon>Crustacea</taxon>
        <taxon>Multicrustacea</taxon>
        <taxon>Malacostraca</taxon>
        <taxon>Eumalacostraca</taxon>
        <taxon>Eucarida</taxon>
        <taxon>Euphausiacea</taxon>
        <taxon>Euphausiidae</taxon>
        <taxon>Meganyctiphanes</taxon>
    </lineage>
</organism>
<dbReference type="EMBL" id="CAXKWB010002133">
    <property type="protein sequence ID" value="CAL4066248.1"/>
    <property type="molecule type" value="Genomic_DNA"/>
</dbReference>
<keyword evidence="5" id="KW-1185">Reference proteome</keyword>
<evidence type="ECO:0000256" key="1">
    <source>
        <dbReference type="ARBA" id="ARBA00022460"/>
    </source>
</evidence>
<accession>A0AAV2PWA5</accession>